<gene>
    <name evidence="5" type="ORF">H696_01563</name>
</gene>
<proteinExistence type="predicted"/>
<protein>
    <submittedName>
        <fullName evidence="5">Uncharacterized protein</fullName>
    </submittedName>
</protein>
<dbReference type="GO" id="GO:0005634">
    <property type="term" value="C:nucleus"/>
    <property type="evidence" value="ECO:0007669"/>
    <property type="project" value="TreeGrafter"/>
</dbReference>
<evidence type="ECO:0000256" key="4">
    <source>
        <dbReference type="ARBA" id="ARBA00022737"/>
    </source>
</evidence>
<dbReference type="PROSITE" id="PS51450">
    <property type="entry name" value="LRR"/>
    <property type="match status" value="1"/>
</dbReference>
<dbReference type="eggNOG" id="KOG3207">
    <property type="taxonomic scope" value="Eukaryota"/>
</dbReference>
<keyword evidence="2" id="KW-0963">Cytoplasm</keyword>
<accession>A0A058ZDX9</accession>
<dbReference type="GeneID" id="20526288"/>
<reference evidence="5" key="1">
    <citation type="submission" date="2013-04" db="EMBL/GenBank/DDBJ databases">
        <title>The Genome Sequence of Fonticula alba ATCC 38817.</title>
        <authorList>
            <consortium name="The Broad Institute Genomics Platform"/>
            <person name="Russ C."/>
            <person name="Cuomo C."/>
            <person name="Burger G."/>
            <person name="Gray M.W."/>
            <person name="Holland P.W.H."/>
            <person name="King N."/>
            <person name="Lang F.B.F."/>
            <person name="Roger A.J."/>
            <person name="Ruiz-Trillo I."/>
            <person name="Brown M."/>
            <person name="Walker B."/>
            <person name="Young S."/>
            <person name="Zeng Q."/>
            <person name="Gargeya S."/>
            <person name="Fitzgerald M."/>
            <person name="Haas B."/>
            <person name="Abouelleil A."/>
            <person name="Allen A.W."/>
            <person name="Alvarado L."/>
            <person name="Arachchi H.M."/>
            <person name="Berlin A.M."/>
            <person name="Chapman S.B."/>
            <person name="Gainer-Dewar J."/>
            <person name="Goldberg J."/>
            <person name="Griggs A."/>
            <person name="Gujja S."/>
            <person name="Hansen M."/>
            <person name="Howarth C."/>
            <person name="Imamovic A."/>
            <person name="Ireland A."/>
            <person name="Larimer J."/>
            <person name="McCowan C."/>
            <person name="Murphy C."/>
            <person name="Pearson M."/>
            <person name="Poon T.W."/>
            <person name="Priest M."/>
            <person name="Roberts A."/>
            <person name="Saif S."/>
            <person name="Shea T."/>
            <person name="Sisk P."/>
            <person name="Sykes S."/>
            <person name="Wortman J."/>
            <person name="Nusbaum C."/>
            <person name="Birren B."/>
        </authorList>
    </citation>
    <scope>NUCLEOTIDE SEQUENCE [LARGE SCALE GENOMIC DNA]</scope>
    <source>
        <strain evidence="5">ATCC 38817</strain>
    </source>
</reference>
<evidence type="ECO:0000256" key="2">
    <source>
        <dbReference type="ARBA" id="ARBA00022490"/>
    </source>
</evidence>
<organism evidence="5">
    <name type="scientific">Fonticula alba</name>
    <name type="common">Slime mold</name>
    <dbReference type="NCBI Taxonomy" id="691883"/>
    <lineage>
        <taxon>Eukaryota</taxon>
        <taxon>Rotosphaerida</taxon>
        <taxon>Fonticulaceae</taxon>
        <taxon>Fonticula</taxon>
    </lineage>
</organism>
<dbReference type="SUPFAM" id="SSF52047">
    <property type="entry name" value="RNI-like"/>
    <property type="match status" value="1"/>
</dbReference>
<dbReference type="RefSeq" id="XP_009493741.1">
    <property type="nucleotide sequence ID" value="XM_009495466.1"/>
</dbReference>
<evidence type="ECO:0000256" key="1">
    <source>
        <dbReference type="ARBA" id="ARBA00004496"/>
    </source>
</evidence>
<dbReference type="InterPro" id="IPR032675">
    <property type="entry name" value="LRR_dom_sf"/>
</dbReference>
<keyword evidence="6" id="KW-1185">Reference proteome</keyword>
<dbReference type="EMBL" id="KB932202">
    <property type="protein sequence ID" value="KCV72161.1"/>
    <property type="molecule type" value="Genomic_DNA"/>
</dbReference>
<keyword evidence="3" id="KW-0433">Leucine-rich repeat</keyword>
<dbReference type="AlphaFoldDB" id="A0A058ZDX9"/>
<comment type="subcellular location">
    <subcellularLocation>
        <location evidence="1">Cytoplasm</location>
    </subcellularLocation>
</comment>
<evidence type="ECO:0000256" key="3">
    <source>
        <dbReference type="ARBA" id="ARBA00022614"/>
    </source>
</evidence>
<dbReference type="Gene3D" id="3.80.10.10">
    <property type="entry name" value="Ribonuclease Inhibitor"/>
    <property type="match status" value="1"/>
</dbReference>
<dbReference type="PANTHER" id="PTHR22710">
    <property type="entry name" value="X-RAY RADIATION RESISTANCE ASSOCIATED PROTEIN 1 XRRA1"/>
    <property type="match status" value="1"/>
</dbReference>
<dbReference type="PANTHER" id="PTHR22710:SF2">
    <property type="entry name" value="X-RAY RADIATION RESISTANCE-ASSOCIATED PROTEIN 1"/>
    <property type="match status" value="1"/>
</dbReference>
<evidence type="ECO:0000313" key="6">
    <source>
        <dbReference type="Proteomes" id="UP000030693"/>
    </source>
</evidence>
<dbReference type="GO" id="GO:0005737">
    <property type="term" value="C:cytoplasm"/>
    <property type="evidence" value="ECO:0007669"/>
    <property type="project" value="UniProtKB-SubCell"/>
</dbReference>
<dbReference type="STRING" id="691883.A0A058ZDX9"/>
<sequence length="708" mass="74605">MSATLPAAGTRLRLGRDSGTVAFAGRLDLPGARPTPGGDSHYLGIAWDDCRRGRRPDGRHPADEERVLFDATALLRRLDRWLAEACPCAGCRGGGLPAHPPGACFCLDRHLDAGIWPSLTSVGRDAAHARPPVARSTRGHACACLMLCPGRPAPLPVSFTRVNRALLRELGLAETMVAALARRYPLYVCGADPAAGGPASQGISTAFDSTRPGVSVGVELFIPRSMATGAAILREVNLAGSTVASLGPLDADLSRFADVILADFSGSLLGSWTEILACLGPFPNCREVLLHDLFIGESPPPPGAALPASVTRLALSGCRGGVSWRTVVQLLAAGRLVSLHAARLGLFHLQGALTPTTSLAHLTSLDLAYNYLPWDALEPLATLPHLTELLLPGNLIDRIEPPAGDGSVPFVFRSLVTLDLSENQISSWHCIDALHFFCPGLGSLRITRNPLTRTMADTTPGDSHAECTRGACLAAPLSVADLRWLVPARVPTLASLNGTELAGTSWRSPAVARERLAQWLATAGQGMCPVMTEAPAWGPHTRALLASLDTSSDPTPDDALGLDSDFLSSLGSVAAFIFGPEVQDVRAMCLAAQLTPISHLHALATGNGDWHVGACQCQSHGHPCALLYWDLHDTWSVVDLASLRASMVADALSTAVMPWPEHFSLIQSRVAPAALPAVTAAAERLRPRSTGFLVLARACAVPWPAASS</sequence>
<dbReference type="Proteomes" id="UP000030693">
    <property type="component" value="Unassembled WGS sequence"/>
</dbReference>
<dbReference type="InterPro" id="IPR001611">
    <property type="entry name" value="Leu-rich_rpt"/>
</dbReference>
<dbReference type="OrthoDB" id="5273213at2759"/>
<evidence type="ECO:0000313" key="5">
    <source>
        <dbReference type="EMBL" id="KCV72161.1"/>
    </source>
</evidence>
<keyword evidence="4" id="KW-0677">Repeat</keyword>
<name>A0A058ZDX9_FONAL</name>